<evidence type="ECO:0008006" key="4">
    <source>
        <dbReference type="Google" id="ProtNLM"/>
    </source>
</evidence>
<name>A0A501W8A6_9BACT</name>
<evidence type="ECO:0000313" key="3">
    <source>
        <dbReference type="Proteomes" id="UP000316727"/>
    </source>
</evidence>
<comment type="caution">
    <text evidence="2">The sequence shown here is derived from an EMBL/GenBank/DDBJ whole genome shotgun (WGS) entry which is preliminary data.</text>
</comment>
<organism evidence="2 3">
    <name type="scientific">Pontibacter mangrovi</name>
    <dbReference type="NCBI Taxonomy" id="2589816"/>
    <lineage>
        <taxon>Bacteria</taxon>
        <taxon>Pseudomonadati</taxon>
        <taxon>Bacteroidota</taxon>
        <taxon>Cytophagia</taxon>
        <taxon>Cytophagales</taxon>
        <taxon>Hymenobacteraceae</taxon>
        <taxon>Pontibacter</taxon>
    </lineage>
</organism>
<dbReference type="RefSeq" id="WP_140620444.1">
    <property type="nucleotide sequence ID" value="NZ_VFRQ01000002.1"/>
</dbReference>
<proteinExistence type="predicted"/>
<dbReference type="Proteomes" id="UP000316727">
    <property type="component" value="Unassembled WGS sequence"/>
</dbReference>
<keyword evidence="3" id="KW-1185">Reference proteome</keyword>
<evidence type="ECO:0000256" key="1">
    <source>
        <dbReference type="SAM" id="Phobius"/>
    </source>
</evidence>
<accession>A0A501W8A6</accession>
<evidence type="ECO:0000313" key="2">
    <source>
        <dbReference type="EMBL" id="TPE45578.1"/>
    </source>
</evidence>
<keyword evidence="1" id="KW-0472">Membrane</keyword>
<keyword evidence="1" id="KW-1133">Transmembrane helix</keyword>
<dbReference type="AlphaFoldDB" id="A0A501W8A6"/>
<keyword evidence="1" id="KW-0812">Transmembrane</keyword>
<feature type="transmembrane region" description="Helical" evidence="1">
    <location>
        <begin position="44"/>
        <end position="62"/>
    </location>
</feature>
<reference evidence="2 3" key="1">
    <citation type="submission" date="2019-06" db="EMBL/GenBank/DDBJ databases">
        <title>A novel bacterium of genus Pontibacter, isolated from marine sediment.</title>
        <authorList>
            <person name="Huang H."/>
            <person name="Mo K."/>
            <person name="Hu Y."/>
        </authorList>
    </citation>
    <scope>NUCLEOTIDE SEQUENCE [LARGE SCALE GENOMIC DNA]</scope>
    <source>
        <strain evidence="2 3">HB172049</strain>
    </source>
</reference>
<sequence>MAASNSKNCPGCGATLPPYADTCPTCGMRQPPSQTSWIKRLSPVEVFLLILGSIMLAIGLVAL</sequence>
<dbReference type="EMBL" id="VFRQ01000002">
    <property type="protein sequence ID" value="TPE45578.1"/>
    <property type="molecule type" value="Genomic_DNA"/>
</dbReference>
<protein>
    <recommendedName>
        <fullName evidence="4">Zinc-ribbon domain-containing protein</fullName>
    </recommendedName>
</protein>
<gene>
    <name evidence="2" type="ORF">FJM65_06020</name>
</gene>
<dbReference type="OrthoDB" id="853821at2"/>